<proteinExistence type="predicted"/>
<dbReference type="WBParaSite" id="jg22000">
    <property type="protein sequence ID" value="jg22000"/>
    <property type="gene ID" value="jg22000"/>
</dbReference>
<dbReference type="AlphaFoldDB" id="A0A915DNP7"/>
<accession>A0A915DNP7</accession>
<protein>
    <submittedName>
        <fullName evidence="2">Transposase</fullName>
    </submittedName>
</protein>
<evidence type="ECO:0000313" key="1">
    <source>
        <dbReference type="Proteomes" id="UP000887574"/>
    </source>
</evidence>
<keyword evidence="1" id="KW-1185">Reference proteome</keyword>
<evidence type="ECO:0000313" key="2">
    <source>
        <dbReference type="WBParaSite" id="jg22000"/>
    </source>
</evidence>
<dbReference type="SUPFAM" id="SSF53098">
    <property type="entry name" value="Ribonuclease H-like"/>
    <property type="match status" value="1"/>
</dbReference>
<sequence>MKLRFSALIGRPSITADIWTDASMRNAHLGVTLNYVNYSKLQKIIFGTSQPSGFSHTGDLVLAKVEQLLHDYKLDLLKVFKVVTDNCSNMVAGSLISAIANEFYALQKTRVMKIIAMGCAFLRGSRQEHSVVHVPAEYRMLRPLTTTGAHRYI</sequence>
<dbReference type="InterPro" id="IPR012337">
    <property type="entry name" value="RNaseH-like_sf"/>
</dbReference>
<organism evidence="1 2">
    <name type="scientific">Ditylenchus dipsaci</name>
    <dbReference type="NCBI Taxonomy" id="166011"/>
    <lineage>
        <taxon>Eukaryota</taxon>
        <taxon>Metazoa</taxon>
        <taxon>Ecdysozoa</taxon>
        <taxon>Nematoda</taxon>
        <taxon>Chromadorea</taxon>
        <taxon>Rhabditida</taxon>
        <taxon>Tylenchina</taxon>
        <taxon>Tylenchomorpha</taxon>
        <taxon>Sphaerularioidea</taxon>
        <taxon>Anguinidae</taxon>
        <taxon>Anguininae</taxon>
        <taxon>Ditylenchus</taxon>
    </lineage>
</organism>
<name>A0A915DNP7_9BILA</name>
<dbReference type="Proteomes" id="UP000887574">
    <property type="component" value="Unplaced"/>
</dbReference>
<reference evidence="2" key="1">
    <citation type="submission" date="2022-11" db="UniProtKB">
        <authorList>
            <consortium name="WormBaseParasite"/>
        </authorList>
    </citation>
    <scope>IDENTIFICATION</scope>
</reference>